<keyword evidence="1" id="KW-1133">Transmembrane helix</keyword>
<comment type="caution">
    <text evidence="2">The sequence shown here is derived from an EMBL/GenBank/DDBJ whole genome shotgun (WGS) entry which is preliminary data.</text>
</comment>
<dbReference type="EMBL" id="BLLF01004101">
    <property type="protein sequence ID" value="GFH28917.1"/>
    <property type="molecule type" value="Genomic_DNA"/>
</dbReference>
<sequence length="154" mass="16411">ASLPSWLAGLWRNCLADLREELSDLHALLTATTTCLASQAAAVHSATAGKLIRTLAAALPLPLGPSRLPYPNLLLCGLGATTVVAVVGAVGLWLRCNSLGSSLQQRDKELARLLVRIMHLQEALQFPRTSAPLLRHTAIHNSWAGGHLVTTNLM</sequence>
<keyword evidence="1" id="KW-0472">Membrane</keyword>
<name>A0A6A0AA79_HAELA</name>
<proteinExistence type="predicted"/>
<reference evidence="2 3" key="1">
    <citation type="submission" date="2020-02" db="EMBL/GenBank/DDBJ databases">
        <title>Draft genome sequence of Haematococcus lacustris strain NIES-144.</title>
        <authorList>
            <person name="Morimoto D."/>
            <person name="Nakagawa S."/>
            <person name="Yoshida T."/>
            <person name="Sawayama S."/>
        </authorList>
    </citation>
    <scope>NUCLEOTIDE SEQUENCE [LARGE SCALE GENOMIC DNA]</scope>
    <source>
        <strain evidence="2 3">NIES-144</strain>
    </source>
</reference>
<feature type="transmembrane region" description="Helical" evidence="1">
    <location>
        <begin position="70"/>
        <end position="94"/>
    </location>
</feature>
<gene>
    <name evidence="2" type="ORF">HaLaN_27486</name>
</gene>
<protein>
    <submittedName>
        <fullName evidence="2">Uncharacterized protein</fullName>
    </submittedName>
</protein>
<accession>A0A6A0AA79</accession>
<feature type="non-terminal residue" evidence="2">
    <location>
        <position position="1"/>
    </location>
</feature>
<dbReference type="AlphaFoldDB" id="A0A6A0AA79"/>
<dbReference type="Proteomes" id="UP000485058">
    <property type="component" value="Unassembled WGS sequence"/>
</dbReference>
<evidence type="ECO:0000313" key="3">
    <source>
        <dbReference type="Proteomes" id="UP000485058"/>
    </source>
</evidence>
<evidence type="ECO:0000313" key="2">
    <source>
        <dbReference type="EMBL" id="GFH28917.1"/>
    </source>
</evidence>
<keyword evidence="1" id="KW-0812">Transmembrane</keyword>
<keyword evidence="3" id="KW-1185">Reference proteome</keyword>
<organism evidence="2 3">
    <name type="scientific">Haematococcus lacustris</name>
    <name type="common">Green alga</name>
    <name type="synonym">Haematococcus pluvialis</name>
    <dbReference type="NCBI Taxonomy" id="44745"/>
    <lineage>
        <taxon>Eukaryota</taxon>
        <taxon>Viridiplantae</taxon>
        <taxon>Chlorophyta</taxon>
        <taxon>core chlorophytes</taxon>
        <taxon>Chlorophyceae</taxon>
        <taxon>CS clade</taxon>
        <taxon>Chlamydomonadales</taxon>
        <taxon>Haematococcaceae</taxon>
        <taxon>Haematococcus</taxon>
    </lineage>
</organism>
<evidence type="ECO:0000256" key="1">
    <source>
        <dbReference type="SAM" id="Phobius"/>
    </source>
</evidence>